<evidence type="ECO:0000313" key="1">
    <source>
        <dbReference type="EMBL" id="VEN33724.1"/>
    </source>
</evidence>
<feature type="non-terminal residue" evidence="1">
    <location>
        <position position="90"/>
    </location>
</feature>
<protein>
    <submittedName>
        <fullName evidence="1">Uncharacterized protein</fullName>
    </submittedName>
</protein>
<name>A0A653BEL8_CALMS</name>
<keyword evidence="2" id="KW-1185">Reference proteome</keyword>
<sequence>MRDHLTEFLSFHGSPTVWSMKRSEISLQKSIASPPAKKVFVMPLFLYSTGQWTASYEYKKCLFYNAQPLNHRNFIPSFKKVKNYQELLKH</sequence>
<evidence type="ECO:0000313" key="2">
    <source>
        <dbReference type="Proteomes" id="UP000410492"/>
    </source>
</evidence>
<dbReference type="AlphaFoldDB" id="A0A653BEL8"/>
<reference evidence="1 2" key="1">
    <citation type="submission" date="2019-01" db="EMBL/GenBank/DDBJ databases">
        <authorList>
            <person name="Sayadi A."/>
        </authorList>
    </citation>
    <scope>NUCLEOTIDE SEQUENCE [LARGE SCALE GENOMIC DNA]</scope>
</reference>
<proteinExistence type="predicted"/>
<gene>
    <name evidence="1" type="ORF">CALMAC_LOCUS177</name>
</gene>
<dbReference type="EMBL" id="CAACVG010000209">
    <property type="protein sequence ID" value="VEN33724.1"/>
    <property type="molecule type" value="Genomic_DNA"/>
</dbReference>
<dbReference type="Proteomes" id="UP000410492">
    <property type="component" value="Unassembled WGS sequence"/>
</dbReference>
<organism evidence="1 2">
    <name type="scientific">Callosobruchus maculatus</name>
    <name type="common">Southern cowpea weevil</name>
    <name type="synonym">Pulse bruchid</name>
    <dbReference type="NCBI Taxonomy" id="64391"/>
    <lineage>
        <taxon>Eukaryota</taxon>
        <taxon>Metazoa</taxon>
        <taxon>Ecdysozoa</taxon>
        <taxon>Arthropoda</taxon>
        <taxon>Hexapoda</taxon>
        <taxon>Insecta</taxon>
        <taxon>Pterygota</taxon>
        <taxon>Neoptera</taxon>
        <taxon>Endopterygota</taxon>
        <taxon>Coleoptera</taxon>
        <taxon>Polyphaga</taxon>
        <taxon>Cucujiformia</taxon>
        <taxon>Chrysomeloidea</taxon>
        <taxon>Chrysomelidae</taxon>
        <taxon>Bruchinae</taxon>
        <taxon>Bruchini</taxon>
        <taxon>Callosobruchus</taxon>
    </lineage>
</organism>
<accession>A0A653BEL8</accession>